<dbReference type="InterPro" id="IPR036861">
    <property type="entry name" value="Endochitinase-like_sf"/>
</dbReference>
<evidence type="ECO:0000313" key="11">
    <source>
        <dbReference type="EMBL" id="CAI2161993.1"/>
    </source>
</evidence>
<evidence type="ECO:0000256" key="4">
    <source>
        <dbReference type="ARBA" id="ARBA00022729"/>
    </source>
</evidence>
<protein>
    <submittedName>
        <fullName evidence="11">13663_t:CDS:1</fullName>
    </submittedName>
</protein>
<dbReference type="Gene3D" id="3.30.60.10">
    <property type="entry name" value="Endochitinase-like"/>
    <property type="match status" value="1"/>
</dbReference>
<dbReference type="InterPro" id="IPR001002">
    <property type="entry name" value="Chitin-bd_1"/>
</dbReference>
<dbReference type="Pfam" id="PF01522">
    <property type="entry name" value="Polysacc_deac_1"/>
    <property type="match status" value="1"/>
</dbReference>
<gene>
    <name evidence="11" type="ORF">FWILDA_LOCUS335</name>
</gene>
<feature type="chain" id="PRO_5040741589" evidence="8">
    <location>
        <begin position="25"/>
        <end position="366"/>
    </location>
</feature>
<keyword evidence="3" id="KW-0479">Metal-binding</keyword>
<evidence type="ECO:0000256" key="3">
    <source>
        <dbReference type="ARBA" id="ARBA00022723"/>
    </source>
</evidence>
<dbReference type="GO" id="GO:0008061">
    <property type="term" value="F:chitin binding"/>
    <property type="evidence" value="ECO:0007669"/>
    <property type="project" value="UniProtKB-UniRule"/>
</dbReference>
<comment type="caution">
    <text evidence="11">The sequence shown here is derived from an EMBL/GenBank/DDBJ whole genome shotgun (WGS) entry which is preliminary data.</text>
</comment>
<dbReference type="EMBL" id="CAMKVN010000021">
    <property type="protein sequence ID" value="CAI2161993.1"/>
    <property type="molecule type" value="Genomic_DNA"/>
</dbReference>
<evidence type="ECO:0000259" key="9">
    <source>
        <dbReference type="PROSITE" id="PS50941"/>
    </source>
</evidence>
<organism evidence="11 12">
    <name type="scientific">Funneliformis geosporum</name>
    <dbReference type="NCBI Taxonomy" id="1117311"/>
    <lineage>
        <taxon>Eukaryota</taxon>
        <taxon>Fungi</taxon>
        <taxon>Fungi incertae sedis</taxon>
        <taxon>Mucoromycota</taxon>
        <taxon>Glomeromycotina</taxon>
        <taxon>Glomeromycetes</taxon>
        <taxon>Glomerales</taxon>
        <taxon>Glomeraceae</taxon>
        <taxon>Funneliformis</taxon>
    </lineage>
</organism>
<dbReference type="CDD" id="cd11618">
    <property type="entry name" value="ChtBD1_1"/>
    <property type="match status" value="1"/>
</dbReference>
<dbReference type="Pfam" id="PF00187">
    <property type="entry name" value="Chitin_bind_1"/>
    <property type="match status" value="1"/>
</dbReference>
<reference evidence="11" key="1">
    <citation type="submission" date="2022-08" db="EMBL/GenBank/DDBJ databases">
        <authorList>
            <person name="Kallberg Y."/>
            <person name="Tangrot J."/>
            <person name="Rosling A."/>
        </authorList>
    </citation>
    <scope>NUCLEOTIDE SEQUENCE</scope>
    <source>
        <strain evidence="11">Wild A</strain>
    </source>
</reference>
<evidence type="ECO:0000256" key="5">
    <source>
        <dbReference type="ARBA" id="ARBA00022801"/>
    </source>
</evidence>
<feature type="domain" description="Chitin-binding type-1" evidence="9">
    <location>
        <begin position="85"/>
        <end position="128"/>
    </location>
</feature>
<dbReference type="SUPFAM" id="SSF57016">
    <property type="entry name" value="Plant lectins/antimicrobial peptides"/>
    <property type="match status" value="1"/>
</dbReference>
<dbReference type="AlphaFoldDB" id="A0A9W4WL44"/>
<feature type="disulfide bond" evidence="7">
    <location>
        <begin position="96"/>
        <end position="108"/>
    </location>
</feature>
<keyword evidence="4 8" id="KW-0732">Signal</keyword>
<sequence>MKGFKVQFLVILVITLCILNVIDAAKCNKNKKCPGTKCCTNKGNCVDAKNCGKSCQKLLGKCNPPPTIPPTTPTTSPKDLPISADGNCGEAAGTRCEDGVCCSQFGFCGVTTDHCQTGCQSSFGTCGTPGNSDVIDKCTEQNTIAITFDDGPRNITEKLLDELKAKNVKATFFMNGHASLQHCIYDYAPIVQRAFNEGHQIASHTWSHPHLPELSEAEINYQLETLEVAFKKIIGAIPTYARPPFGEHNALVRKVLKQRGYKMVIWDIDTLDWQGNLQGSTKIFDDEMNKSPQPNPHIVLNHDTIDTTPTTLGPHEIRDALKRGYKVTTVGDCLGQSNKNDWYRDIGEFQKPDSTWKCTFEDMHEK</sequence>
<keyword evidence="7" id="KW-1015">Disulfide bond</keyword>
<keyword evidence="5" id="KW-0378">Hydrolase</keyword>
<evidence type="ECO:0000256" key="7">
    <source>
        <dbReference type="PROSITE-ProRule" id="PRU00261"/>
    </source>
</evidence>
<name>A0A9W4WL44_9GLOM</name>
<feature type="disulfide bond" evidence="7">
    <location>
        <begin position="101"/>
        <end position="115"/>
    </location>
</feature>
<dbReference type="PROSITE" id="PS51677">
    <property type="entry name" value="NODB"/>
    <property type="match status" value="1"/>
</dbReference>
<keyword evidence="2 7" id="KW-0147">Chitin-binding</keyword>
<dbReference type="InterPro" id="IPR011330">
    <property type="entry name" value="Glyco_hydro/deAcase_b/a-brl"/>
</dbReference>
<keyword evidence="6" id="KW-0119">Carbohydrate metabolism</keyword>
<dbReference type="PROSITE" id="PS50941">
    <property type="entry name" value="CHIT_BIND_I_2"/>
    <property type="match status" value="1"/>
</dbReference>
<dbReference type="GO" id="GO:0046872">
    <property type="term" value="F:metal ion binding"/>
    <property type="evidence" value="ECO:0007669"/>
    <property type="project" value="UniProtKB-KW"/>
</dbReference>
<proteinExistence type="predicted"/>
<dbReference type="InterPro" id="IPR002509">
    <property type="entry name" value="NODB_dom"/>
</dbReference>
<evidence type="ECO:0000256" key="6">
    <source>
        <dbReference type="ARBA" id="ARBA00023277"/>
    </source>
</evidence>
<comment type="caution">
    <text evidence="7">Lacks conserved residue(s) required for the propagation of feature annotation.</text>
</comment>
<dbReference type="CDD" id="cd10951">
    <property type="entry name" value="CE4_ClCDA_like"/>
    <property type="match status" value="1"/>
</dbReference>
<evidence type="ECO:0000259" key="10">
    <source>
        <dbReference type="PROSITE" id="PS51677"/>
    </source>
</evidence>
<evidence type="ECO:0000256" key="1">
    <source>
        <dbReference type="ARBA" id="ARBA00001941"/>
    </source>
</evidence>
<dbReference type="SUPFAM" id="SSF88713">
    <property type="entry name" value="Glycoside hydrolase/deacetylase"/>
    <property type="match status" value="1"/>
</dbReference>
<dbReference type="Proteomes" id="UP001153678">
    <property type="component" value="Unassembled WGS sequence"/>
</dbReference>
<evidence type="ECO:0000256" key="2">
    <source>
        <dbReference type="ARBA" id="ARBA00022669"/>
    </source>
</evidence>
<comment type="cofactor">
    <cofactor evidence="1">
        <name>Co(2+)</name>
        <dbReference type="ChEBI" id="CHEBI:48828"/>
    </cofactor>
</comment>
<dbReference type="GO" id="GO:0005975">
    <property type="term" value="P:carbohydrate metabolic process"/>
    <property type="evidence" value="ECO:0007669"/>
    <property type="project" value="InterPro"/>
</dbReference>
<dbReference type="OrthoDB" id="407355at2759"/>
<feature type="domain" description="NodB homology" evidence="10">
    <location>
        <begin position="142"/>
        <end position="328"/>
    </location>
</feature>
<feature type="signal peptide" evidence="8">
    <location>
        <begin position="1"/>
        <end position="24"/>
    </location>
</feature>
<dbReference type="SMART" id="SM00270">
    <property type="entry name" value="ChtBD1"/>
    <property type="match status" value="1"/>
</dbReference>
<dbReference type="GO" id="GO:0016810">
    <property type="term" value="F:hydrolase activity, acting on carbon-nitrogen (but not peptide) bonds"/>
    <property type="evidence" value="ECO:0007669"/>
    <property type="project" value="InterPro"/>
</dbReference>
<keyword evidence="12" id="KW-1185">Reference proteome</keyword>
<evidence type="ECO:0000256" key="8">
    <source>
        <dbReference type="SAM" id="SignalP"/>
    </source>
</evidence>
<evidence type="ECO:0000313" key="12">
    <source>
        <dbReference type="Proteomes" id="UP001153678"/>
    </source>
</evidence>
<dbReference type="PANTHER" id="PTHR46471">
    <property type="entry name" value="CHITIN DEACETYLASE"/>
    <property type="match status" value="1"/>
</dbReference>
<accession>A0A9W4WL44</accession>
<dbReference type="PANTHER" id="PTHR46471:SF2">
    <property type="entry name" value="CHITIN DEACETYLASE-RELATED"/>
    <property type="match status" value="1"/>
</dbReference>
<dbReference type="Gene3D" id="3.20.20.370">
    <property type="entry name" value="Glycoside hydrolase/deacetylase"/>
    <property type="match status" value="1"/>
</dbReference>